<dbReference type="RefSeq" id="WP_183441345.1">
    <property type="nucleotide sequence ID" value="NZ_JACHXD010000006.1"/>
</dbReference>
<sequence length="145" mass="15904">MDIIKELNESWGWAGLQAQAVVGENDFGNLIIKDEQGSYWRLMPEECGCAVVAPDRQALDVLSADHEFLQDWHMSGLTAIAREHCGPLGEGRKYCLKIPGALGGEYKAENLASAPLHELIRLSGDLARQMQGLPDGTKVKLNMVD</sequence>
<gene>
    <name evidence="2" type="ORF">FHS03_002569</name>
</gene>
<evidence type="ECO:0000313" key="3">
    <source>
        <dbReference type="Proteomes" id="UP000541535"/>
    </source>
</evidence>
<evidence type="ECO:0000313" key="2">
    <source>
        <dbReference type="EMBL" id="MBB3119517.1"/>
    </source>
</evidence>
<reference evidence="2 3" key="1">
    <citation type="submission" date="2020-08" db="EMBL/GenBank/DDBJ databases">
        <title>Genomic Encyclopedia of Type Strains, Phase III (KMG-III): the genomes of soil and plant-associated and newly described type strains.</title>
        <authorList>
            <person name="Whitman W."/>
        </authorList>
    </citation>
    <scope>NUCLEOTIDE SEQUENCE [LARGE SCALE GENOMIC DNA]</scope>
    <source>
        <strain evidence="2 3">CECT 8897</strain>
    </source>
</reference>
<organism evidence="2 3">
    <name type="scientific">Pseudoduganella violacea</name>
    <dbReference type="NCBI Taxonomy" id="1715466"/>
    <lineage>
        <taxon>Bacteria</taxon>
        <taxon>Pseudomonadati</taxon>
        <taxon>Pseudomonadota</taxon>
        <taxon>Betaproteobacteria</taxon>
        <taxon>Burkholderiales</taxon>
        <taxon>Oxalobacteraceae</taxon>
        <taxon>Telluria group</taxon>
        <taxon>Pseudoduganella</taxon>
    </lineage>
</organism>
<keyword evidence="3" id="KW-1185">Reference proteome</keyword>
<dbReference type="EMBL" id="JACHXD010000006">
    <property type="protein sequence ID" value="MBB3119517.1"/>
    <property type="molecule type" value="Genomic_DNA"/>
</dbReference>
<name>A0A7W5BAC3_9BURK</name>
<dbReference type="InterPro" id="IPR015002">
    <property type="entry name" value="T6SS_Tdi1_C"/>
</dbReference>
<evidence type="ECO:0000259" key="1">
    <source>
        <dbReference type="Pfam" id="PF08906"/>
    </source>
</evidence>
<protein>
    <recommendedName>
        <fullName evidence="1">T6SS immunity protein Tdi1 C-terminal domain-containing protein</fullName>
    </recommendedName>
</protein>
<proteinExistence type="predicted"/>
<feature type="domain" description="T6SS immunity protein Tdi1 C-terminal" evidence="1">
    <location>
        <begin position="59"/>
        <end position="126"/>
    </location>
</feature>
<comment type="caution">
    <text evidence="2">The sequence shown here is derived from an EMBL/GenBank/DDBJ whole genome shotgun (WGS) entry which is preliminary data.</text>
</comment>
<accession>A0A7W5BAC3</accession>
<dbReference type="Proteomes" id="UP000541535">
    <property type="component" value="Unassembled WGS sequence"/>
</dbReference>
<dbReference type="Pfam" id="PF08906">
    <property type="entry name" value="T6SS_Tdi1_C"/>
    <property type="match status" value="1"/>
</dbReference>
<dbReference type="AlphaFoldDB" id="A0A7W5BAC3"/>